<dbReference type="OrthoDB" id="2309723at2759"/>
<accession>A0A8H6XU47</accession>
<dbReference type="PROSITE" id="PS50048">
    <property type="entry name" value="ZN2_CY6_FUNGAL_2"/>
    <property type="match status" value="1"/>
</dbReference>
<comment type="subcellular location">
    <subcellularLocation>
        <location evidence="1">Nucleus</location>
    </subcellularLocation>
</comment>
<dbReference type="GO" id="GO:0005634">
    <property type="term" value="C:nucleus"/>
    <property type="evidence" value="ECO:0007669"/>
    <property type="project" value="UniProtKB-SubCell"/>
</dbReference>
<feature type="domain" description="Zn(2)-C6 fungal-type" evidence="6">
    <location>
        <begin position="24"/>
        <end position="56"/>
    </location>
</feature>
<proteinExistence type="predicted"/>
<evidence type="ECO:0000313" key="8">
    <source>
        <dbReference type="Proteomes" id="UP000620124"/>
    </source>
</evidence>
<evidence type="ECO:0000313" key="7">
    <source>
        <dbReference type="EMBL" id="KAF7347237.1"/>
    </source>
</evidence>
<dbReference type="GO" id="GO:0008270">
    <property type="term" value="F:zinc ion binding"/>
    <property type="evidence" value="ECO:0007669"/>
    <property type="project" value="InterPro"/>
</dbReference>
<evidence type="ECO:0000256" key="2">
    <source>
        <dbReference type="ARBA" id="ARBA00022723"/>
    </source>
</evidence>
<sequence>MAGPSRTLSGVEPTSDSNLQRGRACVYCRRRKMKCDGRKPICGPCERANRAHECEYADSQGRSTADYLEEDISRIESRIYELEHPREAAVSAVFLYHPYKQPQRRTQMSSIMQVLDSSRPPFPGSVSNADAWWNSPEPPMNMVENLVDTFIPYASDCGFFLDIERFRRDVLLPHPIGHHSRPSPALLATVYLFGITLNDSAAVKAHEKTFLSRALSSLPASLSGIHPRKAIHALQAEILLSNYFYVSGRFLEGRYHTAASVSLAVGTVMLNPSATTLRSPDADAVEEVERMDGCWTTITLDKAWAVAMATYPNLPDSSEMLNMLWPGENTPGTSPSTVSQFLDGTEHQTALMSPKTLVAKAVILWERANSLVVSWKPDTGLSQSADFSSAFALLDARIAELRHKMAFVEQPHSPGMRRTVVVGRGLVHAAMLQLHGAFAQTSLESKEKCLISAKTILELAADPDLLGESTYICPIFATIWAAACEVAFDEIGSLRATRLAWAHDVATATESELVGLLDGALDVMRRFRTWPLLNSYILKIEQAYAAV</sequence>
<reference evidence="7" key="1">
    <citation type="submission" date="2020-05" db="EMBL/GenBank/DDBJ databases">
        <title>Mycena genomes resolve the evolution of fungal bioluminescence.</title>
        <authorList>
            <person name="Tsai I.J."/>
        </authorList>
    </citation>
    <scope>NUCLEOTIDE SEQUENCE</scope>
    <source>
        <strain evidence="7">CCC161011</strain>
    </source>
</reference>
<keyword evidence="5" id="KW-0539">Nucleus</keyword>
<keyword evidence="8" id="KW-1185">Reference proteome</keyword>
<name>A0A8H6XU47_9AGAR</name>
<dbReference type="InterPro" id="IPR001138">
    <property type="entry name" value="Zn2Cys6_DnaBD"/>
</dbReference>
<keyword evidence="2" id="KW-0479">Metal-binding</keyword>
<evidence type="ECO:0000256" key="3">
    <source>
        <dbReference type="ARBA" id="ARBA00023015"/>
    </source>
</evidence>
<dbReference type="SMART" id="SM00066">
    <property type="entry name" value="GAL4"/>
    <property type="match status" value="1"/>
</dbReference>
<dbReference type="InterPro" id="IPR050815">
    <property type="entry name" value="TF_fung"/>
</dbReference>
<keyword evidence="4" id="KW-0804">Transcription</keyword>
<dbReference type="GO" id="GO:0000981">
    <property type="term" value="F:DNA-binding transcription factor activity, RNA polymerase II-specific"/>
    <property type="evidence" value="ECO:0007669"/>
    <property type="project" value="InterPro"/>
</dbReference>
<dbReference type="SUPFAM" id="SSF57701">
    <property type="entry name" value="Zn2/Cys6 DNA-binding domain"/>
    <property type="match status" value="1"/>
</dbReference>
<dbReference type="PANTHER" id="PTHR47338:SF29">
    <property type="entry name" value="ZN(2)-C6 FUNGAL-TYPE DOMAIN-CONTAINING PROTEIN"/>
    <property type="match status" value="1"/>
</dbReference>
<dbReference type="CDD" id="cd12148">
    <property type="entry name" value="fungal_TF_MHR"/>
    <property type="match status" value="1"/>
</dbReference>
<gene>
    <name evidence="7" type="ORF">MVEN_01478600</name>
</gene>
<keyword evidence="3" id="KW-0805">Transcription regulation</keyword>
<dbReference type="PROSITE" id="PS00463">
    <property type="entry name" value="ZN2_CY6_FUNGAL_1"/>
    <property type="match status" value="1"/>
</dbReference>
<dbReference type="Proteomes" id="UP000620124">
    <property type="component" value="Unassembled WGS sequence"/>
</dbReference>
<evidence type="ECO:0000256" key="1">
    <source>
        <dbReference type="ARBA" id="ARBA00004123"/>
    </source>
</evidence>
<dbReference type="EMBL" id="JACAZI010000012">
    <property type="protein sequence ID" value="KAF7347237.1"/>
    <property type="molecule type" value="Genomic_DNA"/>
</dbReference>
<dbReference type="AlphaFoldDB" id="A0A8H6XU47"/>
<dbReference type="CDD" id="cd00067">
    <property type="entry name" value="GAL4"/>
    <property type="match status" value="1"/>
</dbReference>
<dbReference type="InterPro" id="IPR036864">
    <property type="entry name" value="Zn2-C6_fun-type_DNA-bd_sf"/>
</dbReference>
<dbReference type="Gene3D" id="4.10.240.10">
    <property type="entry name" value="Zn(2)-C6 fungal-type DNA-binding domain"/>
    <property type="match status" value="1"/>
</dbReference>
<evidence type="ECO:0000256" key="4">
    <source>
        <dbReference type="ARBA" id="ARBA00023163"/>
    </source>
</evidence>
<dbReference type="PANTHER" id="PTHR47338">
    <property type="entry name" value="ZN(II)2CYS6 TRANSCRIPTION FACTOR (EUROFUNG)-RELATED"/>
    <property type="match status" value="1"/>
</dbReference>
<evidence type="ECO:0000259" key="6">
    <source>
        <dbReference type="PROSITE" id="PS50048"/>
    </source>
</evidence>
<comment type="caution">
    <text evidence="7">The sequence shown here is derived from an EMBL/GenBank/DDBJ whole genome shotgun (WGS) entry which is preliminary data.</text>
</comment>
<protein>
    <submittedName>
        <fullName evidence="7">Zn(2)-C6 fungal-type domain-containing protein</fullName>
    </submittedName>
</protein>
<organism evidence="7 8">
    <name type="scientific">Mycena venus</name>
    <dbReference type="NCBI Taxonomy" id="2733690"/>
    <lineage>
        <taxon>Eukaryota</taxon>
        <taxon>Fungi</taxon>
        <taxon>Dikarya</taxon>
        <taxon>Basidiomycota</taxon>
        <taxon>Agaricomycotina</taxon>
        <taxon>Agaricomycetes</taxon>
        <taxon>Agaricomycetidae</taxon>
        <taxon>Agaricales</taxon>
        <taxon>Marasmiineae</taxon>
        <taxon>Mycenaceae</taxon>
        <taxon>Mycena</taxon>
    </lineage>
</organism>
<evidence type="ECO:0000256" key="5">
    <source>
        <dbReference type="ARBA" id="ARBA00023242"/>
    </source>
</evidence>
<dbReference type="Pfam" id="PF00172">
    <property type="entry name" value="Zn_clus"/>
    <property type="match status" value="1"/>
</dbReference>